<dbReference type="EMBL" id="DQWE01000147">
    <property type="protein sequence ID" value="HDI82764.1"/>
    <property type="molecule type" value="Genomic_DNA"/>
</dbReference>
<name>A0A7C0ZKI9_UNCW3</name>
<protein>
    <submittedName>
        <fullName evidence="1">Uncharacterized protein</fullName>
    </submittedName>
</protein>
<gene>
    <name evidence="1" type="ORF">ENF18_03105</name>
</gene>
<reference evidence="1" key="1">
    <citation type="journal article" date="2020" name="mSystems">
        <title>Genome- and Community-Level Interaction Insights into Carbon Utilization and Element Cycling Functions of Hydrothermarchaeota in Hydrothermal Sediment.</title>
        <authorList>
            <person name="Zhou Z."/>
            <person name="Liu Y."/>
            <person name="Xu W."/>
            <person name="Pan J."/>
            <person name="Luo Z.H."/>
            <person name="Li M."/>
        </authorList>
    </citation>
    <scope>NUCLEOTIDE SEQUENCE [LARGE SCALE GENOMIC DNA]</scope>
    <source>
        <strain evidence="1">HyVt-102</strain>
    </source>
</reference>
<organism evidence="1">
    <name type="scientific">candidate division WOR-3 bacterium</name>
    <dbReference type="NCBI Taxonomy" id="2052148"/>
    <lineage>
        <taxon>Bacteria</taxon>
        <taxon>Bacteria division WOR-3</taxon>
    </lineage>
</organism>
<comment type="caution">
    <text evidence="1">The sequence shown here is derived from an EMBL/GenBank/DDBJ whole genome shotgun (WGS) entry which is preliminary data.</text>
</comment>
<evidence type="ECO:0000313" key="1">
    <source>
        <dbReference type="EMBL" id="HDI82764.1"/>
    </source>
</evidence>
<accession>A0A7C0ZKI9</accession>
<dbReference type="Proteomes" id="UP000885847">
    <property type="component" value="Unassembled WGS sequence"/>
</dbReference>
<proteinExistence type="predicted"/>
<sequence length="297" mass="34431">MKEDANGVVPVYYSTVKLKVFPAKKPILMEDSNFVYFAYRDIYYIKMYADGSHANTPVPHDIKYVCNTDSQLFAITHKEDNQYVFYTIDRENYLIVDSFSIGLSCNNIRRCLYLDNRFFLGTEEGLIVVDVEEGEVETFYFPSINNMLMYDQMILLISPEKFGLFSINENKIILTSTNTTDGTCFVKGEGTKVIFFKNDSYKLCITDLYSLLYGRIETVSVFDSIKVNDIEVKGDSVLLTTDRLTYWLVCLPDREPAIWEIIGQGGRWVILDRGFVHLILKDSRKACDFIFRNERLR</sequence>
<dbReference type="AlphaFoldDB" id="A0A7C0ZKI9"/>